<dbReference type="InterPro" id="IPR013103">
    <property type="entry name" value="RVT_2"/>
</dbReference>
<evidence type="ECO:0000313" key="3">
    <source>
        <dbReference type="RefSeq" id="XP_035545938.1"/>
    </source>
</evidence>
<sequence length="216" mass="24442">MEVELLAFKQNQTWIITNLPLGKEAIDCKYIYKTKFNVDGSVERLKARLVAKGFTQQESVDYTKTFSPVAKLVTVRILLSIAAVKDWSLFNLTSLTHFSMEIWMRRFICVNHSITPKGAPIKYASFSKAFMALNKLHDNVYVDDIIIAGNCSFSIASLKCFLNTQFKLKDLGCLRYFLGLEVAKSSKGIHLCQRKYALDILVDSMTLGSKPLKLPL</sequence>
<dbReference type="SUPFAM" id="SSF56672">
    <property type="entry name" value="DNA/RNA polymerases"/>
    <property type="match status" value="1"/>
</dbReference>
<gene>
    <name evidence="3" type="primary">LOC118348425</name>
</gene>
<dbReference type="Pfam" id="PF07727">
    <property type="entry name" value="RVT_2"/>
    <property type="match status" value="2"/>
</dbReference>
<protein>
    <submittedName>
        <fullName evidence="3">Uncharacterized mitochondrial protein AtMg00820-like</fullName>
    </submittedName>
</protein>
<feature type="domain" description="Reverse transcriptase Ty1/copia-type" evidence="1">
    <location>
        <begin position="11"/>
        <end position="92"/>
    </location>
</feature>
<evidence type="ECO:0000313" key="2">
    <source>
        <dbReference type="Proteomes" id="UP000235220"/>
    </source>
</evidence>
<dbReference type="AlphaFoldDB" id="A0A6P9EPX2"/>
<name>A0A6P9EPX2_JUGRE</name>
<dbReference type="KEGG" id="jre:118348425"/>
<dbReference type="Proteomes" id="UP000235220">
    <property type="component" value="Chromosome 1"/>
</dbReference>
<dbReference type="GeneID" id="118348425"/>
<dbReference type="InterPro" id="IPR043502">
    <property type="entry name" value="DNA/RNA_pol_sf"/>
</dbReference>
<feature type="domain" description="Reverse transcriptase Ty1/copia-type" evidence="1">
    <location>
        <begin position="103"/>
        <end position="211"/>
    </location>
</feature>
<keyword evidence="2" id="KW-1185">Reference proteome</keyword>
<dbReference type="InParanoid" id="A0A6P9EPX2"/>
<accession>A0A6P9EPX2</accession>
<dbReference type="OrthoDB" id="1917367at2759"/>
<dbReference type="RefSeq" id="XP_035545938.1">
    <property type="nucleotide sequence ID" value="XM_035690045.1"/>
</dbReference>
<reference evidence="3" key="1">
    <citation type="submission" date="2025-08" db="UniProtKB">
        <authorList>
            <consortium name="RefSeq"/>
        </authorList>
    </citation>
    <scope>IDENTIFICATION</scope>
    <source>
        <tissue evidence="3">Leaves</tissue>
    </source>
</reference>
<evidence type="ECO:0000259" key="1">
    <source>
        <dbReference type="Pfam" id="PF07727"/>
    </source>
</evidence>
<proteinExistence type="predicted"/>
<organism evidence="2 3">
    <name type="scientific">Juglans regia</name>
    <name type="common">English walnut</name>
    <dbReference type="NCBI Taxonomy" id="51240"/>
    <lineage>
        <taxon>Eukaryota</taxon>
        <taxon>Viridiplantae</taxon>
        <taxon>Streptophyta</taxon>
        <taxon>Embryophyta</taxon>
        <taxon>Tracheophyta</taxon>
        <taxon>Spermatophyta</taxon>
        <taxon>Magnoliopsida</taxon>
        <taxon>eudicotyledons</taxon>
        <taxon>Gunneridae</taxon>
        <taxon>Pentapetalae</taxon>
        <taxon>rosids</taxon>
        <taxon>fabids</taxon>
        <taxon>Fagales</taxon>
        <taxon>Juglandaceae</taxon>
        <taxon>Juglans</taxon>
    </lineage>
</organism>